<sequence>MIDKTTIVEWVRKIVEVIPARDYNELTRYIKSLPEGKLTYPKPEITVGDHWFSIRRYHDVVTGEDILEVHVGSEESGAEYMGYDRIDPRWTDAEGRDEQRWELSRAYM</sequence>
<dbReference type="Proteomes" id="UP000885672">
    <property type="component" value="Unassembled WGS sequence"/>
</dbReference>
<feature type="non-terminal residue" evidence="1">
    <location>
        <position position="108"/>
    </location>
</feature>
<name>A0A7V0T6U9_UNCW3</name>
<reference evidence="1" key="1">
    <citation type="journal article" date="2020" name="mSystems">
        <title>Genome- and Community-Level Interaction Insights into Carbon Utilization and Element Cycling Functions of Hydrothermarchaeota in Hydrothermal Sediment.</title>
        <authorList>
            <person name="Zhou Z."/>
            <person name="Liu Y."/>
            <person name="Xu W."/>
            <person name="Pan J."/>
            <person name="Luo Z.H."/>
            <person name="Li M."/>
        </authorList>
    </citation>
    <scope>NUCLEOTIDE SEQUENCE [LARGE SCALE GENOMIC DNA]</scope>
    <source>
        <strain evidence="1">SpSt-1182</strain>
    </source>
</reference>
<gene>
    <name evidence="1" type="ORF">ENN51_08250</name>
</gene>
<dbReference type="EMBL" id="DSBX01000317">
    <property type="protein sequence ID" value="HDR00255.1"/>
    <property type="molecule type" value="Genomic_DNA"/>
</dbReference>
<organism evidence="1">
    <name type="scientific">candidate division WOR-3 bacterium</name>
    <dbReference type="NCBI Taxonomy" id="2052148"/>
    <lineage>
        <taxon>Bacteria</taxon>
        <taxon>Bacteria division WOR-3</taxon>
    </lineage>
</organism>
<accession>A0A7V0T6U9</accession>
<dbReference type="AlphaFoldDB" id="A0A7V0T6U9"/>
<protein>
    <submittedName>
        <fullName evidence="1">Uncharacterized protein</fullName>
    </submittedName>
</protein>
<proteinExistence type="predicted"/>
<comment type="caution">
    <text evidence="1">The sequence shown here is derived from an EMBL/GenBank/DDBJ whole genome shotgun (WGS) entry which is preliminary data.</text>
</comment>
<evidence type="ECO:0000313" key="1">
    <source>
        <dbReference type="EMBL" id="HDR00255.1"/>
    </source>
</evidence>